<sequence length="170" mass="19226">MKVDVIVFECREGSLLQTEAVVTQKKQKVKEQFHLFLTKKRLKATLQRNLILDAFVDLDRPTHMDELYLILRSKHSHIGHATVYRALRLFAAAGIAREFSLGDGLTRYELAGHGKRHDYLVCSDCGTVTEFDNSSIEERQLAVARSMGFTVEALKIELRGVCSRCLTQSG</sequence>
<dbReference type="GO" id="GO:0045892">
    <property type="term" value="P:negative regulation of DNA-templated transcription"/>
    <property type="evidence" value="ECO:0007669"/>
    <property type="project" value="TreeGrafter"/>
</dbReference>
<feature type="binding site" evidence="12">
    <location>
        <position position="162"/>
    </location>
    <ligand>
        <name>Zn(2+)</name>
        <dbReference type="ChEBI" id="CHEBI:29105"/>
    </ligand>
</feature>
<dbReference type="InterPro" id="IPR002481">
    <property type="entry name" value="FUR"/>
</dbReference>
<accession>A0A4V3P0C4</accession>
<dbReference type="SUPFAM" id="SSF46785">
    <property type="entry name" value="Winged helix' DNA-binding domain"/>
    <property type="match status" value="1"/>
</dbReference>
<evidence type="ECO:0000256" key="5">
    <source>
        <dbReference type="ARBA" id="ARBA00022490"/>
    </source>
</evidence>
<keyword evidence="8 12" id="KW-0862">Zinc</keyword>
<dbReference type="CDD" id="cd07153">
    <property type="entry name" value="Fur_like"/>
    <property type="match status" value="1"/>
</dbReference>
<dbReference type="GO" id="GO:0003700">
    <property type="term" value="F:DNA-binding transcription factor activity"/>
    <property type="evidence" value="ECO:0007669"/>
    <property type="project" value="InterPro"/>
</dbReference>
<organism evidence="14 15">
    <name type="scientific">Geomonas terrae</name>
    <dbReference type="NCBI Taxonomy" id="2562681"/>
    <lineage>
        <taxon>Bacteria</taxon>
        <taxon>Pseudomonadati</taxon>
        <taxon>Thermodesulfobacteriota</taxon>
        <taxon>Desulfuromonadia</taxon>
        <taxon>Geobacterales</taxon>
        <taxon>Geobacteraceae</taxon>
        <taxon>Geomonas</taxon>
    </lineage>
</organism>
<keyword evidence="10" id="KW-0238">DNA-binding</keyword>
<keyword evidence="11" id="KW-0804">Transcription</keyword>
<dbReference type="InterPro" id="IPR036388">
    <property type="entry name" value="WH-like_DNA-bd_sf"/>
</dbReference>
<evidence type="ECO:0000256" key="8">
    <source>
        <dbReference type="ARBA" id="ARBA00022833"/>
    </source>
</evidence>
<dbReference type="PANTHER" id="PTHR33202">
    <property type="entry name" value="ZINC UPTAKE REGULATION PROTEIN"/>
    <property type="match status" value="1"/>
</dbReference>
<evidence type="ECO:0000256" key="10">
    <source>
        <dbReference type="ARBA" id="ARBA00023125"/>
    </source>
</evidence>
<keyword evidence="6" id="KW-0678">Repressor</keyword>
<dbReference type="Proteomes" id="UP000306416">
    <property type="component" value="Unassembled WGS sequence"/>
</dbReference>
<dbReference type="GO" id="GO:1900705">
    <property type="term" value="P:negative regulation of siderophore biosynthetic process"/>
    <property type="evidence" value="ECO:0007669"/>
    <property type="project" value="TreeGrafter"/>
</dbReference>
<dbReference type="GO" id="GO:0000976">
    <property type="term" value="F:transcription cis-regulatory region binding"/>
    <property type="evidence" value="ECO:0007669"/>
    <property type="project" value="TreeGrafter"/>
</dbReference>
<evidence type="ECO:0000256" key="7">
    <source>
        <dbReference type="ARBA" id="ARBA00022723"/>
    </source>
</evidence>
<feature type="binding site" evidence="13">
    <location>
        <position position="137"/>
    </location>
    <ligand>
        <name>Fe cation</name>
        <dbReference type="ChEBI" id="CHEBI:24875"/>
    </ligand>
</feature>
<comment type="subunit">
    <text evidence="3">Homodimer.</text>
</comment>
<dbReference type="AlphaFoldDB" id="A0A4V3P0C4"/>
<evidence type="ECO:0000256" key="3">
    <source>
        <dbReference type="ARBA" id="ARBA00011738"/>
    </source>
</evidence>
<protein>
    <recommendedName>
        <fullName evidence="4">Ferric uptake regulation protein</fullName>
    </recommendedName>
</protein>
<dbReference type="GO" id="GO:0005829">
    <property type="term" value="C:cytosol"/>
    <property type="evidence" value="ECO:0007669"/>
    <property type="project" value="TreeGrafter"/>
</dbReference>
<evidence type="ECO:0000256" key="9">
    <source>
        <dbReference type="ARBA" id="ARBA00023015"/>
    </source>
</evidence>
<dbReference type="Pfam" id="PF01475">
    <property type="entry name" value="FUR"/>
    <property type="match status" value="1"/>
</dbReference>
<evidence type="ECO:0000256" key="13">
    <source>
        <dbReference type="PIRSR" id="PIRSR602481-2"/>
    </source>
</evidence>
<evidence type="ECO:0000313" key="15">
    <source>
        <dbReference type="Proteomes" id="UP000306416"/>
    </source>
</evidence>
<evidence type="ECO:0000256" key="11">
    <source>
        <dbReference type="ARBA" id="ARBA00023163"/>
    </source>
</evidence>
<dbReference type="Gene3D" id="3.30.1490.190">
    <property type="match status" value="1"/>
</dbReference>
<feature type="binding site" evidence="12">
    <location>
        <position position="122"/>
    </location>
    <ligand>
        <name>Zn(2+)</name>
        <dbReference type="ChEBI" id="CHEBI:29105"/>
    </ligand>
</feature>
<keyword evidence="5" id="KW-0963">Cytoplasm</keyword>
<proteinExistence type="inferred from homology"/>
<keyword evidence="7 12" id="KW-0479">Metal-binding</keyword>
<dbReference type="InterPro" id="IPR043135">
    <property type="entry name" value="Fur_C"/>
</dbReference>
<reference evidence="14 15" key="1">
    <citation type="submission" date="2019-04" db="EMBL/GenBank/DDBJ databases">
        <title>Geobacter oryzae sp. nov., ferric-reducing bacteria isolated from paddy soil.</title>
        <authorList>
            <person name="Xu Z."/>
            <person name="Masuda Y."/>
            <person name="Itoh H."/>
            <person name="Senoo K."/>
        </authorList>
    </citation>
    <scope>NUCLEOTIDE SEQUENCE [LARGE SCALE GENOMIC DNA]</scope>
    <source>
        <strain evidence="14 15">Red111</strain>
    </source>
</reference>
<evidence type="ECO:0000256" key="6">
    <source>
        <dbReference type="ARBA" id="ARBA00022491"/>
    </source>
</evidence>
<feature type="binding site" evidence="13">
    <location>
        <position position="118"/>
    </location>
    <ligand>
        <name>Fe cation</name>
        <dbReference type="ChEBI" id="CHEBI:24875"/>
    </ligand>
</feature>
<dbReference type="PANTHER" id="PTHR33202:SF2">
    <property type="entry name" value="FERRIC UPTAKE REGULATION PROTEIN"/>
    <property type="match status" value="1"/>
</dbReference>
<evidence type="ECO:0000313" key="14">
    <source>
        <dbReference type="EMBL" id="TGU75012.1"/>
    </source>
</evidence>
<comment type="caution">
    <text evidence="14">The sequence shown here is derived from an EMBL/GenBank/DDBJ whole genome shotgun (WGS) entry which is preliminary data.</text>
</comment>
<evidence type="ECO:0000256" key="4">
    <source>
        <dbReference type="ARBA" id="ARBA00020910"/>
    </source>
</evidence>
<gene>
    <name evidence="14" type="ORF">E4633_06035</name>
</gene>
<dbReference type="EMBL" id="SRSC01000001">
    <property type="protein sequence ID" value="TGU75012.1"/>
    <property type="molecule type" value="Genomic_DNA"/>
</dbReference>
<evidence type="ECO:0000256" key="12">
    <source>
        <dbReference type="PIRSR" id="PIRSR602481-1"/>
    </source>
</evidence>
<dbReference type="Gene3D" id="1.10.10.10">
    <property type="entry name" value="Winged helix-like DNA-binding domain superfamily/Winged helix DNA-binding domain"/>
    <property type="match status" value="1"/>
</dbReference>
<feature type="binding site" evidence="12">
    <location>
        <position position="165"/>
    </location>
    <ligand>
        <name>Zn(2+)</name>
        <dbReference type="ChEBI" id="CHEBI:29105"/>
    </ligand>
</feature>
<keyword evidence="13" id="KW-0408">Iron</keyword>
<comment type="cofactor">
    <cofactor evidence="12">
        <name>Zn(2+)</name>
        <dbReference type="ChEBI" id="CHEBI:29105"/>
    </cofactor>
    <text evidence="12">Binds 1 zinc ion per subunit.</text>
</comment>
<comment type="subcellular location">
    <subcellularLocation>
        <location evidence="1">Cytoplasm</location>
    </subcellularLocation>
</comment>
<feature type="binding site" evidence="12">
    <location>
        <position position="125"/>
    </location>
    <ligand>
        <name>Zn(2+)</name>
        <dbReference type="ChEBI" id="CHEBI:29105"/>
    </ligand>
</feature>
<name>A0A4V3P0C4_9BACT</name>
<keyword evidence="9" id="KW-0805">Transcription regulation</keyword>
<evidence type="ECO:0000256" key="2">
    <source>
        <dbReference type="ARBA" id="ARBA00007957"/>
    </source>
</evidence>
<dbReference type="InterPro" id="IPR036390">
    <property type="entry name" value="WH_DNA-bd_sf"/>
</dbReference>
<comment type="similarity">
    <text evidence="2">Belongs to the Fur family.</text>
</comment>
<dbReference type="GO" id="GO:0008270">
    <property type="term" value="F:zinc ion binding"/>
    <property type="evidence" value="ECO:0007669"/>
    <property type="project" value="TreeGrafter"/>
</dbReference>
<evidence type="ECO:0000256" key="1">
    <source>
        <dbReference type="ARBA" id="ARBA00004496"/>
    </source>
</evidence>
<keyword evidence="15" id="KW-1185">Reference proteome</keyword>
<comment type="cofactor">
    <cofactor evidence="13">
        <name>Mn(2+)</name>
        <dbReference type="ChEBI" id="CHEBI:29035"/>
    </cofactor>
    <cofactor evidence="13">
        <name>Fe(2+)</name>
        <dbReference type="ChEBI" id="CHEBI:29033"/>
    </cofactor>
    <text evidence="13">Binds 1 Mn(2+) or Fe(2+) ion per subunit.</text>
</comment>